<evidence type="ECO:0000313" key="1">
    <source>
        <dbReference type="EMBL" id="MBE1560123.1"/>
    </source>
</evidence>
<proteinExistence type="predicted"/>
<dbReference type="Proteomes" id="UP000661607">
    <property type="component" value="Unassembled WGS sequence"/>
</dbReference>
<evidence type="ECO:0000313" key="2">
    <source>
        <dbReference type="Proteomes" id="UP000661607"/>
    </source>
</evidence>
<organism evidence="1 2">
    <name type="scientific">Nonomuraea africana</name>
    <dbReference type="NCBI Taxonomy" id="46171"/>
    <lineage>
        <taxon>Bacteria</taxon>
        <taxon>Bacillati</taxon>
        <taxon>Actinomycetota</taxon>
        <taxon>Actinomycetes</taxon>
        <taxon>Streptosporangiales</taxon>
        <taxon>Streptosporangiaceae</taxon>
        <taxon>Nonomuraea</taxon>
    </lineage>
</organism>
<accession>A0ABR9KDN5</accession>
<gene>
    <name evidence="1" type="ORF">H4W81_002902</name>
</gene>
<dbReference type="EMBL" id="JADBEF010000001">
    <property type="protein sequence ID" value="MBE1560123.1"/>
    <property type="molecule type" value="Genomic_DNA"/>
</dbReference>
<dbReference type="RefSeq" id="WP_192775255.1">
    <property type="nucleotide sequence ID" value="NZ_BAAASY010000042.1"/>
</dbReference>
<name>A0ABR9KDN5_9ACTN</name>
<sequence length="129" mass="14429">MGDYRESVARWIRQLTIVFDTSLTAQEQARMIGEVNGPVKFTIQLPSYRWPWQRAVARQVMDATGKASMAALNEHLNPAMETTRYLLERLSEATGRPREDLMQEMAIVLDAAIAAVEDPPIVEGPTGGR</sequence>
<comment type="caution">
    <text evidence="1">The sequence shown here is derived from an EMBL/GenBank/DDBJ whole genome shotgun (WGS) entry which is preliminary data.</text>
</comment>
<keyword evidence="2" id="KW-1185">Reference proteome</keyword>
<reference evidence="1 2" key="1">
    <citation type="submission" date="2020-10" db="EMBL/GenBank/DDBJ databases">
        <title>Sequencing the genomes of 1000 actinobacteria strains.</title>
        <authorList>
            <person name="Klenk H.-P."/>
        </authorList>
    </citation>
    <scope>NUCLEOTIDE SEQUENCE [LARGE SCALE GENOMIC DNA]</scope>
    <source>
        <strain evidence="1 2">DSM 43748</strain>
    </source>
</reference>
<protein>
    <submittedName>
        <fullName evidence="1">Uncharacterized protein</fullName>
    </submittedName>
</protein>